<keyword evidence="2" id="KW-1185">Reference proteome</keyword>
<name>A0A318Z496_9EURO</name>
<dbReference type="EMBL" id="KZ821269">
    <property type="protein sequence ID" value="PYH41147.1"/>
    <property type="molecule type" value="Genomic_DNA"/>
</dbReference>
<evidence type="ECO:0000313" key="1">
    <source>
        <dbReference type="EMBL" id="PYH41147.1"/>
    </source>
</evidence>
<dbReference type="GeneID" id="37072138"/>
<gene>
    <name evidence="1" type="ORF">BP01DRAFT_186700</name>
</gene>
<protein>
    <submittedName>
        <fullName evidence="1">Uncharacterized protein</fullName>
    </submittedName>
</protein>
<dbReference type="RefSeq" id="XP_025427129.1">
    <property type="nucleotide sequence ID" value="XM_025570910.1"/>
</dbReference>
<proteinExistence type="predicted"/>
<dbReference type="AlphaFoldDB" id="A0A318Z496"/>
<organism evidence="1 2">
    <name type="scientific">Aspergillus saccharolyticus JOP 1030-1</name>
    <dbReference type="NCBI Taxonomy" id="1450539"/>
    <lineage>
        <taxon>Eukaryota</taxon>
        <taxon>Fungi</taxon>
        <taxon>Dikarya</taxon>
        <taxon>Ascomycota</taxon>
        <taxon>Pezizomycotina</taxon>
        <taxon>Eurotiomycetes</taxon>
        <taxon>Eurotiomycetidae</taxon>
        <taxon>Eurotiales</taxon>
        <taxon>Aspergillaceae</taxon>
        <taxon>Aspergillus</taxon>
        <taxon>Aspergillus subgen. Circumdati</taxon>
    </lineage>
</organism>
<reference evidence="1 2" key="1">
    <citation type="submission" date="2016-12" db="EMBL/GenBank/DDBJ databases">
        <title>The genomes of Aspergillus section Nigri reveals drivers in fungal speciation.</title>
        <authorList>
            <consortium name="DOE Joint Genome Institute"/>
            <person name="Vesth T.C."/>
            <person name="Nybo J."/>
            <person name="Theobald S."/>
            <person name="Brandl J."/>
            <person name="Frisvad J.C."/>
            <person name="Nielsen K.F."/>
            <person name="Lyhne E.K."/>
            <person name="Kogle M.E."/>
            <person name="Kuo A."/>
            <person name="Riley R."/>
            <person name="Clum A."/>
            <person name="Nolan M."/>
            <person name="Lipzen A."/>
            <person name="Salamov A."/>
            <person name="Henrissat B."/>
            <person name="Wiebenga A."/>
            <person name="De Vries R.P."/>
            <person name="Grigoriev I.V."/>
            <person name="Mortensen U.H."/>
            <person name="Andersen M.R."/>
            <person name="Baker S.E."/>
        </authorList>
    </citation>
    <scope>NUCLEOTIDE SEQUENCE [LARGE SCALE GENOMIC DNA]</scope>
    <source>
        <strain evidence="1 2">JOP 1030-1</strain>
    </source>
</reference>
<dbReference type="Proteomes" id="UP000248349">
    <property type="component" value="Unassembled WGS sequence"/>
</dbReference>
<sequence length="158" mass="18196">MMSCNSNSNLQDHFCLYDTYRTSLILCICVSDHYVSYSPLDDESGSFITLPSCTYVSSGSASRSGEMIRAFDGHVARVSCFWRFWQVWANMQLVGHQVHSRLHHSHHRGISRFKPVEISICYSTEQSSLSTWCDPGNATRHLHSWRQLPRSSQLFVRF</sequence>
<evidence type="ECO:0000313" key="2">
    <source>
        <dbReference type="Proteomes" id="UP000248349"/>
    </source>
</evidence>
<accession>A0A318Z496</accession>